<evidence type="ECO:0000313" key="8">
    <source>
        <dbReference type="Proteomes" id="UP000256650"/>
    </source>
</evidence>
<dbReference type="InterPro" id="IPR005495">
    <property type="entry name" value="LptG/LptF_permease"/>
</dbReference>
<evidence type="ECO:0000313" key="7">
    <source>
        <dbReference type="EMBL" id="RDU62981.1"/>
    </source>
</evidence>
<dbReference type="PANTHER" id="PTHR33529">
    <property type="entry name" value="SLR0882 PROTEIN-RELATED"/>
    <property type="match status" value="1"/>
</dbReference>
<reference evidence="7 8" key="1">
    <citation type="submission" date="2018-04" db="EMBL/GenBank/DDBJ databases">
        <title>Novel Campyloabacter and Helicobacter Species and Strains.</title>
        <authorList>
            <person name="Mannion A.J."/>
            <person name="Shen Z."/>
            <person name="Fox J.G."/>
        </authorList>
    </citation>
    <scope>NUCLEOTIDE SEQUENCE [LARGE SCALE GENOMIC DNA]</scope>
    <source>
        <strain evidence="7 8">MIT 99-5101</strain>
    </source>
</reference>
<gene>
    <name evidence="7" type="ORF">CQA43_04970</name>
</gene>
<evidence type="ECO:0008006" key="9">
    <source>
        <dbReference type="Google" id="ProtNLM"/>
    </source>
</evidence>
<proteinExistence type="predicted"/>
<feature type="transmembrane region" description="Helical" evidence="6">
    <location>
        <begin position="265"/>
        <end position="284"/>
    </location>
</feature>
<dbReference type="Pfam" id="PF03739">
    <property type="entry name" value="LptF_LptG"/>
    <property type="match status" value="1"/>
</dbReference>
<feature type="transmembrane region" description="Helical" evidence="6">
    <location>
        <begin position="321"/>
        <end position="340"/>
    </location>
</feature>
<keyword evidence="8" id="KW-1185">Reference proteome</keyword>
<dbReference type="GO" id="GO:0015920">
    <property type="term" value="P:lipopolysaccharide transport"/>
    <property type="evidence" value="ECO:0007669"/>
    <property type="project" value="TreeGrafter"/>
</dbReference>
<dbReference type="GeneID" id="82535637"/>
<evidence type="ECO:0000256" key="4">
    <source>
        <dbReference type="ARBA" id="ARBA00022989"/>
    </source>
</evidence>
<evidence type="ECO:0000256" key="6">
    <source>
        <dbReference type="SAM" id="Phobius"/>
    </source>
</evidence>
<evidence type="ECO:0000256" key="2">
    <source>
        <dbReference type="ARBA" id="ARBA00022475"/>
    </source>
</evidence>
<comment type="caution">
    <text evidence="7">The sequence shown here is derived from an EMBL/GenBank/DDBJ whole genome shotgun (WGS) entry which is preliminary data.</text>
</comment>
<keyword evidence="5 6" id="KW-0472">Membrane</keyword>
<protein>
    <recommendedName>
        <fullName evidence="9">Permease</fullName>
    </recommendedName>
</protein>
<keyword evidence="4 6" id="KW-1133">Transmembrane helix</keyword>
<feature type="transmembrane region" description="Helical" evidence="6">
    <location>
        <begin position="296"/>
        <end position="314"/>
    </location>
</feature>
<name>A0A3D8IEK9_9HELI</name>
<dbReference type="Proteomes" id="UP000256650">
    <property type="component" value="Unassembled WGS sequence"/>
</dbReference>
<dbReference type="RefSeq" id="WP_115551515.1">
    <property type="nucleotide sequence ID" value="NZ_CAOOIB010000019.1"/>
</dbReference>
<dbReference type="EMBL" id="NXLS01000004">
    <property type="protein sequence ID" value="RDU62981.1"/>
    <property type="molecule type" value="Genomic_DNA"/>
</dbReference>
<comment type="subcellular location">
    <subcellularLocation>
        <location evidence="1">Cell membrane</location>
        <topology evidence="1">Multi-pass membrane protein</topology>
    </subcellularLocation>
</comment>
<organism evidence="7 8">
    <name type="scientific">Helicobacter ganmani</name>
    <dbReference type="NCBI Taxonomy" id="60246"/>
    <lineage>
        <taxon>Bacteria</taxon>
        <taxon>Pseudomonadati</taxon>
        <taxon>Campylobacterota</taxon>
        <taxon>Epsilonproteobacteria</taxon>
        <taxon>Campylobacterales</taxon>
        <taxon>Helicobacteraceae</taxon>
        <taxon>Helicobacter</taxon>
    </lineage>
</organism>
<dbReference type="GO" id="GO:0043190">
    <property type="term" value="C:ATP-binding cassette (ABC) transporter complex"/>
    <property type="evidence" value="ECO:0007669"/>
    <property type="project" value="TreeGrafter"/>
</dbReference>
<dbReference type="PANTHER" id="PTHR33529:SF7">
    <property type="entry name" value="LIPOPOLYSACCHARIDE EXPORT SYSTEM PERMEASE PROTEIN LPTF"/>
    <property type="match status" value="1"/>
</dbReference>
<dbReference type="AlphaFoldDB" id="A0A3D8IEK9"/>
<evidence type="ECO:0000256" key="3">
    <source>
        <dbReference type="ARBA" id="ARBA00022692"/>
    </source>
</evidence>
<accession>A0A3D8IEK9</accession>
<keyword evidence="3 6" id="KW-0812">Transmembrane</keyword>
<evidence type="ECO:0000256" key="1">
    <source>
        <dbReference type="ARBA" id="ARBA00004651"/>
    </source>
</evidence>
<sequence length="347" mass="40469">MRIKNFLFHSFAQIFFPIFLVLFFIASVVIFIRIASVTFVIKISFFELLSLYFYTLPTMIFFVIPLSFFIACVLGLSRLSFDYELPVLFALGMNPQVIIKIFLPIALLASFSLLILSLVLTPLSDVAYRQFLEERKNSININLQAGEFGQKLDKWLVYVQKGKEDTNVYENIVLLSLAKENNKENQGLIFAKEAKIVNSNGTMEVILENGKVYRKLGEYFERIGFEQLILRNAIQAFDGAKLGLIEYWQQAFYSNKRQEKTKRNLSMSILLSLFPLMSLFYYPFLGIKNPRYQKNYTILQAMAIVGLFYALMYLCASYIPLFGLVLLPLVWIVVGYWLYWHYIKRFY</sequence>
<keyword evidence="2" id="KW-1003">Cell membrane</keyword>
<dbReference type="OrthoDB" id="5372422at2"/>
<feature type="transmembrane region" description="Helical" evidence="6">
    <location>
        <begin position="53"/>
        <end position="77"/>
    </location>
</feature>
<evidence type="ECO:0000256" key="5">
    <source>
        <dbReference type="ARBA" id="ARBA00023136"/>
    </source>
</evidence>
<feature type="transmembrane region" description="Helical" evidence="6">
    <location>
        <begin position="14"/>
        <end position="41"/>
    </location>
</feature>
<feature type="transmembrane region" description="Helical" evidence="6">
    <location>
        <begin position="97"/>
        <end position="120"/>
    </location>
</feature>